<feature type="transmembrane region" description="Helical" evidence="1">
    <location>
        <begin position="194"/>
        <end position="212"/>
    </location>
</feature>
<sequence length="415" mass="43987">MNLSMPIDAVTMLLMTQAIALVAALVLAAEWRLAKVRSLAWWSGGFATIVVGSGMSVLRTADSFLLYVWLANGLLVVAHLLFAKGAAAFAGRRLPSIWLGVLLVWVALLGTDPASDRTALFGLLNSALVAILSLKAASLLLSLRRTSEVRDAVRLGHIFLGHGIFYLAKSGLIFMPGLFVSLVGFKGLLIKASLYEGILVEVSLALLMLAAVRHRRERQITALAERDSLTGAYNRRAFEAKAAAGMALARRAGQPVALLLCDVDHFKAVNDGFGHATGDRLLSGLAGILTDCVPADALVARLGGDEFAVLLFGLPPENLPALGRRICHRFAQSGAGVAGASLQVSTSIGAATSITGTEELPHLFDRADRALYDAKRKGRNRMSVESGVDLSVATPPLRLAKVARRACVGCQEVCS</sequence>
<reference evidence="3 4" key="1">
    <citation type="submission" date="2020-04" db="EMBL/GenBank/DDBJ databases">
        <title>The Whole Genome Analysis of High salt-tolerant Sphingobium yanoikuyae YC-XJ2 with Aryl organophosphorus flame retardants (aryl-OPFRs)-degrading capacity and characteristics of Related phosphotriesterase.</title>
        <authorList>
            <person name="Li X."/>
        </authorList>
    </citation>
    <scope>NUCLEOTIDE SEQUENCE [LARGE SCALE GENOMIC DNA]</scope>
    <source>
        <strain evidence="3 4">YC-XJ2</strain>
    </source>
</reference>
<evidence type="ECO:0000256" key="1">
    <source>
        <dbReference type="SAM" id="Phobius"/>
    </source>
</evidence>
<dbReference type="InterPro" id="IPR052163">
    <property type="entry name" value="DGC-Regulatory_Protein"/>
</dbReference>
<dbReference type="GO" id="GO:0003824">
    <property type="term" value="F:catalytic activity"/>
    <property type="evidence" value="ECO:0007669"/>
    <property type="project" value="UniProtKB-ARBA"/>
</dbReference>
<name>A0A6M4G0V5_SPHYA</name>
<dbReference type="PROSITE" id="PS50887">
    <property type="entry name" value="GGDEF"/>
    <property type="match status" value="1"/>
</dbReference>
<dbReference type="FunFam" id="3.30.70.270:FF:000001">
    <property type="entry name" value="Diguanylate cyclase domain protein"/>
    <property type="match status" value="1"/>
</dbReference>
<dbReference type="Pfam" id="PF00990">
    <property type="entry name" value="GGDEF"/>
    <property type="match status" value="1"/>
</dbReference>
<dbReference type="PANTHER" id="PTHR46663:SF4">
    <property type="entry name" value="DIGUANYLATE CYCLASE DGCT-RELATED"/>
    <property type="match status" value="1"/>
</dbReference>
<gene>
    <name evidence="3" type="ORF">HH800_01370</name>
</gene>
<dbReference type="NCBIfam" id="TIGR00254">
    <property type="entry name" value="GGDEF"/>
    <property type="match status" value="1"/>
</dbReference>
<feature type="domain" description="GGDEF" evidence="2">
    <location>
        <begin position="254"/>
        <end position="387"/>
    </location>
</feature>
<feature type="transmembrane region" description="Helical" evidence="1">
    <location>
        <begin position="94"/>
        <end position="111"/>
    </location>
</feature>
<evidence type="ECO:0000313" key="4">
    <source>
        <dbReference type="Proteomes" id="UP000502611"/>
    </source>
</evidence>
<keyword evidence="1" id="KW-0472">Membrane</keyword>
<dbReference type="Proteomes" id="UP000502611">
    <property type="component" value="Chromosome"/>
</dbReference>
<dbReference type="AlphaFoldDB" id="A0A6M4G0V5"/>
<dbReference type="InterPro" id="IPR043128">
    <property type="entry name" value="Rev_trsase/Diguanyl_cyclase"/>
</dbReference>
<evidence type="ECO:0000313" key="3">
    <source>
        <dbReference type="EMBL" id="QJR00962.1"/>
    </source>
</evidence>
<dbReference type="CDD" id="cd01949">
    <property type="entry name" value="GGDEF"/>
    <property type="match status" value="1"/>
</dbReference>
<keyword evidence="1" id="KW-0812">Transmembrane</keyword>
<dbReference type="PANTHER" id="PTHR46663">
    <property type="entry name" value="DIGUANYLATE CYCLASE DGCT-RELATED"/>
    <property type="match status" value="1"/>
</dbReference>
<keyword evidence="1" id="KW-1133">Transmembrane helix</keyword>
<protein>
    <submittedName>
        <fullName evidence="3">GGDEF domain-containing protein</fullName>
    </submittedName>
</protein>
<dbReference type="SMART" id="SM00267">
    <property type="entry name" value="GGDEF"/>
    <property type="match status" value="1"/>
</dbReference>
<dbReference type="InterPro" id="IPR029787">
    <property type="entry name" value="Nucleotide_cyclase"/>
</dbReference>
<feature type="transmembrane region" description="Helical" evidence="1">
    <location>
        <begin position="164"/>
        <end position="188"/>
    </location>
</feature>
<dbReference type="InterPro" id="IPR000160">
    <property type="entry name" value="GGDEF_dom"/>
</dbReference>
<proteinExistence type="predicted"/>
<feature type="transmembrane region" description="Helical" evidence="1">
    <location>
        <begin position="39"/>
        <end position="58"/>
    </location>
</feature>
<feature type="transmembrane region" description="Helical" evidence="1">
    <location>
        <begin position="123"/>
        <end position="143"/>
    </location>
</feature>
<feature type="transmembrane region" description="Helical" evidence="1">
    <location>
        <begin position="64"/>
        <end position="82"/>
    </location>
</feature>
<dbReference type="SUPFAM" id="SSF55073">
    <property type="entry name" value="Nucleotide cyclase"/>
    <property type="match status" value="1"/>
</dbReference>
<evidence type="ECO:0000259" key="2">
    <source>
        <dbReference type="PROSITE" id="PS50887"/>
    </source>
</evidence>
<dbReference type="Gene3D" id="3.30.70.270">
    <property type="match status" value="1"/>
</dbReference>
<accession>A0A6M4G0V5</accession>
<organism evidence="3 4">
    <name type="scientific">Sphingobium yanoikuyae</name>
    <name type="common">Sphingomonas yanoikuyae</name>
    <dbReference type="NCBI Taxonomy" id="13690"/>
    <lineage>
        <taxon>Bacteria</taxon>
        <taxon>Pseudomonadati</taxon>
        <taxon>Pseudomonadota</taxon>
        <taxon>Alphaproteobacteria</taxon>
        <taxon>Sphingomonadales</taxon>
        <taxon>Sphingomonadaceae</taxon>
        <taxon>Sphingobium</taxon>
    </lineage>
</organism>
<feature type="transmembrane region" description="Helical" evidence="1">
    <location>
        <begin position="6"/>
        <end position="27"/>
    </location>
</feature>
<dbReference type="EMBL" id="CP053021">
    <property type="protein sequence ID" value="QJR00962.1"/>
    <property type="molecule type" value="Genomic_DNA"/>
</dbReference>